<dbReference type="Proteomes" id="UP000750522">
    <property type="component" value="Unassembled WGS sequence"/>
</dbReference>
<feature type="compositionally biased region" description="Pro residues" evidence="1">
    <location>
        <begin position="77"/>
        <end position="87"/>
    </location>
</feature>
<accession>A0A9P5G5H1</accession>
<feature type="region of interest" description="Disordered" evidence="1">
    <location>
        <begin position="163"/>
        <end position="229"/>
    </location>
</feature>
<proteinExistence type="predicted"/>
<feature type="region of interest" description="Disordered" evidence="1">
    <location>
        <begin position="59"/>
        <end position="94"/>
    </location>
</feature>
<feature type="compositionally biased region" description="Basic residues" evidence="1">
    <location>
        <begin position="304"/>
        <end position="313"/>
    </location>
</feature>
<feature type="compositionally biased region" description="Polar residues" evidence="1">
    <location>
        <begin position="64"/>
        <end position="75"/>
    </location>
</feature>
<dbReference type="AlphaFoldDB" id="A0A9P5G5H1"/>
<feature type="compositionally biased region" description="Polar residues" evidence="1">
    <location>
        <begin position="16"/>
        <end position="25"/>
    </location>
</feature>
<evidence type="ECO:0000256" key="1">
    <source>
        <dbReference type="SAM" id="MobiDB-lite"/>
    </source>
</evidence>
<feature type="compositionally biased region" description="Low complexity" evidence="1">
    <location>
        <begin position="26"/>
        <end position="42"/>
    </location>
</feature>
<feature type="compositionally biased region" description="Basic and acidic residues" evidence="1">
    <location>
        <begin position="330"/>
        <end position="353"/>
    </location>
</feature>
<gene>
    <name evidence="2" type="ORF">DV451_003437</name>
</gene>
<evidence type="ECO:0000313" key="2">
    <source>
        <dbReference type="EMBL" id="KAF5098322.1"/>
    </source>
</evidence>
<feature type="region of interest" description="Disordered" evidence="1">
    <location>
        <begin position="1"/>
        <end position="42"/>
    </location>
</feature>
<organism evidence="2 3">
    <name type="scientific">Geotrichum candidum</name>
    <name type="common">Oospora lactis</name>
    <name type="synonym">Dipodascus geotrichum</name>
    <dbReference type="NCBI Taxonomy" id="1173061"/>
    <lineage>
        <taxon>Eukaryota</taxon>
        <taxon>Fungi</taxon>
        <taxon>Dikarya</taxon>
        <taxon>Ascomycota</taxon>
        <taxon>Saccharomycotina</taxon>
        <taxon>Dipodascomycetes</taxon>
        <taxon>Dipodascales</taxon>
        <taxon>Dipodascaceae</taxon>
        <taxon>Geotrichum</taxon>
    </lineage>
</organism>
<feature type="compositionally biased region" description="Acidic residues" evidence="1">
    <location>
        <begin position="216"/>
        <end position="225"/>
    </location>
</feature>
<feature type="compositionally biased region" description="Basic residues" evidence="1">
    <location>
        <begin position="170"/>
        <end position="185"/>
    </location>
</feature>
<reference evidence="2" key="1">
    <citation type="journal article" date="2020" name="Front. Microbiol.">
        <title>Phenotypic and Genetic Characterization of the Cheese Ripening Yeast Geotrichum candidum.</title>
        <authorList>
            <person name="Perkins V."/>
            <person name="Vignola S."/>
            <person name="Lessard M.H."/>
            <person name="Plante P.L."/>
            <person name="Corbeil J."/>
            <person name="Dugat-Bony E."/>
            <person name="Frenette M."/>
            <person name="Labrie S."/>
        </authorList>
    </citation>
    <scope>NUCLEOTIDE SEQUENCE</scope>
    <source>
        <strain evidence="2">LMA-70</strain>
    </source>
</reference>
<evidence type="ECO:0000313" key="3">
    <source>
        <dbReference type="Proteomes" id="UP000750522"/>
    </source>
</evidence>
<feature type="region of interest" description="Disordered" evidence="1">
    <location>
        <begin position="241"/>
        <end position="384"/>
    </location>
</feature>
<protein>
    <submittedName>
        <fullName evidence="2">Uncharacterized protein</fullName>
    </submittedName>
</protein>
<reference evidence="2" key="2">
    <citation type="submission" date="2020-01" db="EMBL/GenBank/DDBJ databases">
        <authorList>
            <person name="Perkins V."/>
            <person name="Lessard M.-H."/>
            <person name="Dugat-Bony E."/>
            <person name="Frenette M."/>
            <person name="Labrie S."/>
        </authorList>
    </citation>
    <scope>NUCLEOTIDE SEQUENCE</scope>
    <source>
        <strain evidence="2">LMA-70</strain>
    </source>
</reference>
<sequence>MPRPRLRRQRAEAQPITPSKPSAESATRTTAAALKAKATSTPATAVLFDTTNILAELTPPAASQKGTTSFTNRLASSPPPLNPPSSPPVIDIDTQEIDDGTDDVVETRISDQEPAEADAAAKESATLPSVLPATDEDPFGFASADTVLAPTAFKKPTFSTAEAAELLSSPRKRRRFQARHHNDRRRVRDAPADFSYLDAFSDISSPARPASTVQDENNEEEEDEAAAGITVVRSDAVVISSDAPDREAAPLPAPSLDELIRILPPRRHHSDSEDLPLSSSPPLSPGGHGGASSDDEYDAEERARRRKRRRQRQRAAERREEQDSAAAAQRAEEKRRRDEARAQKLRDKFKEIDQWQLTEETVPADTSSMVEDSTPGAVEDESQG</sequence>
<name>A0A9P5G5H1_GEOCN</name>
<comment type="caution">
    <text evidence="2">The sequence shown here is derived from an EMBL/GenBank/DDBJ whole genome shotgun (WGS) entry which is preliminary data.</text>
</comment>
<feature type="compositionally biased region" description="Polar residues" evidence="1">
    <location>
        <begin position="355"/>
        <end position="371"/>
    </location>
</feature>
<dbReference type="EMBL" id="QQZK01000075">
    <property type="protein sequence ID" value="KAF5098322.1"/>
    <property type="molecule type" value="Genomic_DNA"/>
</dbReference>